<feature type="transmembrane region" description="Helical" evidence="2">
    <location>
        <begin position="226"/>
        <end position="249"/>
    </location>
</feature>
<reference evidence="3 4" key="1">
    <citation type="submission" date="2024-06" db="EMBL/GenBank/DDBJ databases">
        <title>The Natural Products Discovery Center: Release of the First 8490 Sequenced Strains for Exploring Actinobacteria Biosynthetic Diversity.</title>
        <authorList>
            <person name="Kalkreuter E."/>
            <person name="Kautsar S.A."/>
            <person name="Yang D."/>
            <person name="Bader C.D."/>
            <person name="Teijaro C.N."/>
            <person name="Fluegel L."/>
            <person name="Davis C.M."/>
            <person name="Simpson J.R."/>
            <person name="Lauterbach L."/>
            <person name="Steele A.D."/>
            <person name="Gui C."/>
            <person name="Meng S."/>
            <person name="Li G."/>
            <person name="Viehrig K."/>
            <person name="Ye F."/>
            <person name="Su P."/>
            <person name="Kiefer A.F."/>
            <person name="Nichols A."/>
            <person name="Cepeda A.J."/>
            <person name="Yan W."/>
            <person name="Fan B."/>
            <person name="Jiang Y."/>
            <person name="Adhikari A."/>
            <person name="Zheng C.-J."/>
            <person name="Schuster L."/>
            <person name="Cowan T.M."/>
            <person name="Smanski M.J."/>
            <person name="Chevrette M.G."/>
            <person name="De Carvalho L.P.S."/>
            <person name="Shen B."/>
        </authorList>
    </citation>
    <scope>NUCLEOTIDE SEQUENCE [LARGE SCALE GENOMIC DNA]</scope>
    <source>
        <strain evidence="3 4">NPDC048946</strain>
    </source>
</reference>
<evidence type="ECO:0000256" key="1">
    <source>
        <dbReference type="SAM" id="MobiDB-lite"/>
    </source>
</evidence>
<feature type="compositionally biased region" description="Low complexity" evidence="1">
    <location>
        <begin position="130"/>
        <end position="143"/>
    </location>
</feature>
<feature type="compositionally biased region" description="Low complexity" evidence="1">
    <location>
        <begin position="174"/>
        <end position="183"/>
    </location>
</feature>
<feature type="compositionally biased region" description="Low complexity" evidence="1">
    <location>
        <begin position="99"/>
        <end position="117"/>
    </location>
</feature>
<dbReference type="Proteomes" id="UP001551482">
    <property type="component" value="Unassembled WGS sequence"/>
</dbReference>
<proteinExistence type="predicted"/>
<keyword evidence="4" id="KW-1185">Reference proteome</keyword>
<dbReference type="EMBL" id="JBEZFP010000160">
    <property type="protein sequence ID" value="MEU8139195.1"/>
    <property type="molecule type" value="Genomic_DNA"/>
</dbReference>
<feature type="region of interest" description="Disordered" evidence="1">
    <location>
        <begin position="257"/>
        <end position="291"/>
    </location>
</feature>
<evidence type="ECO:0000313" key="3">
    <source>
        <dbReference type="EMBL" id="MEU8139195.1"/>
    </source>
</evidence>
<feature type="compositionally biased region" description="Pro residues" evidence="1">
    <location>
        <begin position="118"/>
        <end position="129"/>
    </location>
</feature>
<evidence type="ECO:0000313" key="4">
    <source>
        <dbReference type="Proteomes" id="UP001551482"/>
    </source>
</evidence>
<name>A0ABV3DTW2_9ACTN</name>
<feature type="compositionally biased region" description="Basic and acidic residues" evidence="1">
    <location>
        <begin position="379"/>
        <end position="401"/>
    </location>
</feature>
<feature type="region of interest" description="Disordered" evidence="1">
    <location>
        <begin position="378"/>
        <end position="412"/>
    </location>
</feature>
<feature type="compositionally biased region" description="Pro residues" evidence="1">
    <location>
        <begin position="74"/>
        <end position="98"/>
    </location>
</feature>
<keyword evidence="2" id="KW-0812">Transmembrane</keyword>
<feature type="compositionally biased region" description="Gly residues" evidence="1">
    <location>
        <begin position="54"/>
        <end position="64"/>
    </location>
</feature>
<gene>
    <name evidence="3" type="ORF">AB0C36_37570</name>
</gene>
<comment type="caution">
    <text evidence="3">The sequence shown here is derived from an EMBL/GenBank/DDBJ whole genome shotgun (WGS) entry which is preliminary data.</text>
</comment>
<sequence length="435" mass="43525">MSGRPGSGAPGEEPGAPKDEGLSIFGPLELPRDESGGYPAYDEYDGAGNHGQNPGYGGGYGDAGGTRIATPSMIVPPDPSQPPAPPPGYPAGPPPGYPAAPAAHGHPAPQAPQGWPGSPAPQYGPPQGPPHSGTPHSGPPQSGAPHSGPPADDPFASLFRPGPSAGPAPGPPAGSGYAQSGPPYVGPPPHVSGQPQYAAPAMPPRHHESAPGSGPGSPPGAARRRVIVGGSVAAVAVLLIAGLFASGAFDGGDKAKNTGGGSAAPTASGAAVPPPTTAPASPTATAKSQAQQMDELLDVSAGSRTKVAGAVAKIERCDDVDTAIRTLDDAAKQRDQQIQKLGALKTDQIPRGDELVEWLRKAWQASARADRSFAAWGRENAKGECEDGDRAKSTDDKRDANKASGEATTAKGKAVAIWNEAAEAAGLQPRKATEI</sequence>
<keyword evidence="2" id="KW-1133">Transmembrane helix</keyword>
<feature type="region of interest" description="Disordered" evidence="1">
    <location>
        <begin position="1"/>
        <end position="222"/>
    </location>
</feature>
<dbReference type="RefSeq" id="WP_358363125.1">
    <property type="nucleotide sequence ID" value="NZ_JBEZFP010000160.1"/>
</dbReference>
<organism evidence="3 4">
    <name type="scientific">Streptodolium elevatio</name>
    <dbReference type="NCBI Taxonomy" id="3157996"/>
    <lineage>
        <taxon>Bacteria</taxon>
        <taxon>Bacillati</taxon>
        <taxon>Actinomycetota</taxon>
        <taxon>Actinomycetes</taxon>
        <taxon>Kitasatosporales</taxon>
        <taxon>Streptomycetaceae</taxon>
        <taxon>Streptodolium</taxon>
    </lineage>
</organism>
<accession>A0ABV3DTW2</accession>
<evidence type="ECO:0000256" key="2">
    <source>
        <dbReference type="SAM" id="Phobius"/>
    </source>
</evidence>
<protein>
    <submittedName>
        <fullName evidence="3">Uncharacterized protein</fullName>
    </submittedName>
</protein>
<keyword evidence="2" id="KW-0472">Membrane</keyword>